<protein>
    <submittedName>
        <fullName evidence="1">Uncharacterized protein</fullName>
    </submittedName>
</protein>
<reference evidence="1" key="2">
    <citation type="journal article" date="2015" name="Fish Shellfish Immunol.">
        <title>Early steps in the European eel (Anguilla anguilla)-Vibrio vulnificus interaction in the gills: Role of the RtxA13 toxin.</title>
        <authorList>
            <person name="Callol A."/>
            <person name="Pajuelo D."/>
            <person name="Ebbesson L."/>
            <person name="Teles M."/>
            <person name="MacKenzie S."/>
            <person name="Amaro C."/>
        </authorList>
    </citation>
    <scope>NUCLEOTIDE SEQUENCE</scope>
</reference>
<organism evidence="1">
    <name type="scientific">Anguilla anguilla</name>
    <name type="common">European freshwater eel</name>
    <name type="synonym">Muraena anguilla</name>
    <dbReference type="NCBI Taxonomy" id="7936"/>
    <lineage>
        <taxon>Eukaryota</taxon>
        <taxon>Metazoa</taxon>
        <taxon>Chordata</taxon>
        <taxon>Craniata</taxon>
        <taxon>Vertebrata</taxon>
        <taxon>Euteleostomi</taxon>
        <taxon>Actinopterygii</taxon>
        <taxon>Neopterygii</taxon>
        <taxon>Teleostei</taxon>
        <taxon>Anguilliformes</taxon>
        <taxon>Anguillidae</taxon>
        <taxon>Anguilla</taxon>
    </lineage>
</organism>
<evidence type="ECO:0000313" key="1">
    <source>
        <dbReference type="EMBL" id="JAH44952.1"/>
    </source>
</evidence>
<dbReference type="EMBL" id="GBXM01063625">
    <property type="protein sequence ID" value="JAH44952.1"/>
    <property type="molecule type" value="Transcribed_RNA"/>
</dbReference>
<dbReference type="EMBL" id="GBXM01081603">
    <property type="protein sequence ID" value="JAH26974.1"/>
    <property type="molecule type" value="Transcribed_RNA"/>
</dbReference>
<sequence length="13" mass="1379">MAFPSLSLFIGPV</sequence>
<reference evidence="1" key="1">
    <citation type="submission" date="2014-11" db="EMBL/GenBank/DDBJ databases">
        <authorList>
            <person name="Amaro Gonzalez C."/>
        </authorList>
    </citation>
    <scope>NUCLEOTIDE SEQUENCE</scope>
</reference>
<accession>A0A0E9SUM6</accession>
<name>A0A0E9SUM6_ANGAN</name>
<proteinExistence type="predicted"/>